<dbReference type="PROSITE" id="PS00674">
    <property type="entry name" value="AAA"/>
    <property type="match status" value="1"/>
</dbReference>
<keyword evidence="8" id="KW-1133">Transmembrane helix</keyword>
<evidence type="ECO:0000256" key="6">
    <source>
        <dbReference type="ARBA" id="ARBA00023128"/>
    </source>
</evidence>
<dbReference type="SMART" id="SM00382">
    <property type="entry name" value="AAA"/>
    <property type="match status" value="1"/>
</dbReference>
<comment type="caution">
    <text evidence="10">The sequence shown here is derived from an EMBL/GenBank/DDBJ whole genome shotgun (WGS) entry which is preliminary data.</text>
</comment>
<dbReference type="GO" id="GO:0016887">
    <property type="term" value="F:ATP hydrolysis activity"/>
    <property type="evidence" value="ECO:0007669"/>
    <property type="project" value="InterPro"/>
</dbReference>
<evidence type="ECO:0000256" key="1">
    <source>
        <dbReference type="ARBA" id="ARBA00004572"/>
    </source>
</evidence>
<dbReference type="PANTHER" id="PTHR45644">
    <property type="entry name" value="AAA ATPASE, PUTATIVE (AFU_ORTHOLOGUE AFUA_2G12920)-RELATED-RELATED"/>
    <property type="match status" value="1"/>
</dbReference>
<accession>S9VUJ0</accession>
<dbReference type="InterPro" id="IPR003593">
    <property type="entry name" value="AAA+_ATPase"/>
</dbReference>
<comment type="similarity">
    <text evidence="7">Belongs to the AAA ATPase family.</text>
</comment>
<dbReference type="InterPro" id="IPR003959">
    <property type="entry name" value="ATPase_AAA_core"/>
</dbReference>
<dbReference type="FunFam" id="3.40.50.300:FF:001025">
    <property type="entry name" value="ATPase family, AAA domain-containing 2B"/>
    <property type="match status" value="1"/>
</dbReference>
<evidence type="ECO:0000256" key="4">
    <source>
        <dbReference type="ARBA" id="ARBA00022840"/>
    </source>
</evidence>
<keyword evidence="2 7" id="KW-0547">Nucleotide-binding</keyword>
<name>S9VUJ0_9TRYP</name>
<proteinExistence type="inferred from homology"/>
<protein>
    <recommendedName>
        <fullName evidence="9">AAA+ ATPase domain-containing protein</fullName>
    </recommendedName>
</protein>
<feature type="transmembrane region" description="Helical" evidence="8">
    <location>
        <begin position="20"/>
        <end position="46"/>
    </location>
</feature>
<dbReference type="Gene3D" id="3.40.50.300">
    <property type="entry name" value="P-loop containing nucleotide triphosphate hydrolases"/>
    <property type="match status" value="1"/>
</dbReference>
<keyword evidence="8" id="KW-0472">Membrane</keyword>
<dbReference type="InterPro" id="IPR027417">
    <property type="entry name" value="P-loop_NTPase"/>
</dbReference>
<dbReference type="OrthoDB" id="10254455at2759"/>
<evidence type="ECO:0000256" key="3">
    <source>
        <dbReference type="ARBA" id="ARBA00022787"/>
    </source>
</evidence>
<dbReference type="Pfam" id="PF00004">
    <property type="entry name" value="AAA"/>
    <property type="match status" value="1"/>
</dbReference>
<gene>
    <name evidence="10" type="ORF">STCU_03867</name>
</gene>
<organism evidence="10 11">
    <name type="scientific">Strigomonas culicis</name>
    <dbReference type="NCBI Taxonomy" id="28005"/>
    <lineage>
        <taxon>Eukaryota</taxon>
        <taxon>Discoba</taxon>
        <taxon>Euglenozoa</taxon>
        <taxon>Kinetoplastea</taxon>
        <taxon>Metakinetoplastina</taxon>
        <taxon>Trypanosomatida</taxon>
        <taxon>Trypanosomatidae</taxon>
        <taxon>Strigomonadinae</taxon>
        <taxon>Strigomonas</taxon>
    </lineage>
</organism>
<keyword evidence="6" id="KW-0496">Mitochondrion</keyword>
<reference evidence="10 11" key="1">
    <citation type="journal article" date="2013" name="PLoS ONE">
        <title>Predicting the Proteins of Angomonas deanei, Strigomonas culicis and Their Respective Endosymbionts Reveals New Aspects of the Trypanosomatidae Family.</title>
        <authorList>
            <person name="Motta M.C."/>
            <person name="Martins A.C."/>
            <person name="de Souza S.S."/>
            <person name="Catta-Preta C.M."/>
            <person name="Silva R."/>
            <person name="Klein C.C."/>
            <person name="de Almeida L.G."/>
            <person name="de Lima Cunha O."/>
            <person name="Ciapina L.P."/>
            <person name="Brocchi M."/>
            <person name="Colabardini A.C."/>
            <person name="de Araujo Lima B."/>
            <person name="Machado C.R."/>
            <person name="de Almeida Soares C.M."/>
            <person name="Probst C.M."/>
            <person name="de Menezes C.B."/>
            <person name="Thompson C.E."/>
            <person name="Bartholomeu D.C."/>
            <person name="Gradia D.F."/>
            <person name="Pavoni D.P."/>
            <person name="Grisard E.C."/>
            <person name="Fantinatti-Garboggini F."/>
            <person name="Marchini F.K."/>
            <person name="Rodrigues-Luiz G.F."/>
            <person name="Wagner G."/>
            <person name="Goldman G.H."/>
            <person name="Fietto J.L."/>
            <person name="Elias M.C."/>
            <person name="Goldman M.H."/>
            <person name="Sagot M.F."/>
            <person name="Pereira M."/>
            <person name="Stoco P.H."/>
            <person name="de Mendonca-Neto R.P."/>
            <person name="Teixeira S.M."/>
            <person name="Maciel T.E."/>
            <person name="de Oliveira Mendes T.A."/>
            <person name="Urmenyi T.P."/>
            <person name="de Souza W."/>
            <person name="Schenkman S."/>
            <person name="de Vasconcelos A.T."/>
        </authorList>
    </citation>
    <scope>NUCLEOTIDE SEQUENCE [LARGE SCALE GENOMIC DNA]</scope>
</reference>
<keyword evidence="11" id="KW-1185">Reference proteome</keyword>
<dbReference type="EMBL" id="ATMH01003867">
    <property type="protein sequence ID" value="EPY30836.1"/>
    <property type="molecule type" value="Genomic_DNA"/>
</dbReference>
<evidence type="ECO:0000313" key="10">
    <source>
        <dbReference type="EMBL" id="EPY30836.1"/>
    </source>
</evidence>
<evidence type="ECO:0000313" key="11">
    <source>
        <dbReference type="Proteomes" id="UP000015354"/>
    </source>
</evidence>
<dbReference type="GO" id="GO:0005741">
    <property type="term" value="C:mitochondrial outer membrane"/>
    <property type="evidence" value="ECO:0007669"/>
    <property type="project" value="UniProtKB-SubCell"/>
</dbReference>
<keyword evidence="5" id="KW-0175">Coiled coil</keyword>
<keyword evidence="3" id="KW-1000">Mitochondrion outer membrane</keyword>
<dbReference type="InterPro" id="IPR003960">
    <property type="entry name" value="ATPase_AAA_CS"/>
</dbReference>
<evidence type="ECO:0000256" key="5">
    <source>
        <dbReference type="ARBA" id="ARBA00023054"/>
    </source>
</evidence>
<dbReference type="SUPFAM" id="SSF52540">
    <property type="entry name" value="P-loop containing nucleoside triphosphate hydrolases"/>
    <property type="match status" value="1"/>
</dbReference>
<dbReference type="Pfam" id="PF17862">
    <property type="entry name" value="AAA_lid_3"/>
    <property type="match status" value="1"/>
</dbReference>
<sequence length="346" mass="37997">MSGSNALQARPLGESPLKQAMTGIGAVVGHVLKGLAATPVYFWVYIGVMLYMTKRLSYSHGIGKKRCVIGGKTVYLNSAEESIAESVVDVDSIDVDFSNVGGLEEAKEALTEHIVWPFTRPELFEGDTIRSHPKGVLLHGPPGTGKTLLARALAKELRCSFINVNTESIFSKWVGDTEKNAAAIFTLAEKIAPCVIFVDEIDSLLNMRSAQDSSPHLHAKTIFMTHWDGLEKKASRMLVVGATNRRFTIDDAIRRRMPLQLEVPPPNFESRVKILTITLQYDLKDNTNKDELIRYVAGKTDKYSGSDLTEMCKAAALMPLREMQSAGAIDTGKLPPLSKAHFGRGH</sequence>
<feature type="domain" description="AAA+ ATPase" evidence="9">
    <location>
        <begin position="132"/>
        <end position="267"/>
    </location>
</feature>
<dbReference type="Proteomes" id="UP000015354">
    <property type="component" value="Unassembled WGS sequence"/>
</dbReference>
<evidence type="ECO:0000256" key="7">
    <source>
        <dbReference type="RuleBase" id="RU003651"/>
    </source>
</evidence>
<evidence type="ECO:0000256" key="8">
    <source>
        <dbReference type="SAM" id="Phobius"/>
    </source>
</evidence>
<dbReference type="InterPro" id="IPR051701">
    <property type="entry name" value="Mito_OM_Translocase_MSP1"/>
</dbReference>
<evidence type="ECO:0000256" key="2">
    <source>
        <dbReference type="ARBA" id="ARBA00022741"/>
    </source>
</evidence>
<dbReference type="GO" id="GO:0005524">
    <property type="term" value="F:ATP binding"/>
    <property type="evidence" value="ECO:0007669"/>
    <property type="project" value="UniProtKB-KW"/>
</dbReference>
<comment type="subcellular location">
    <subcellularLocation>
        <location evidence="1">Mitochondrion outer membrane</location>
        <topology evidence="1">Single-pass membrane protein</topology>
    </subcellularLocation>
</comment>
<keyword evidence="8" id="KW-0812">Transmembrane</keyword>
<dbReference type="AlphaFoldDB" id="S9VUJ0"/>
<dbReference type="Gene3D" id="1.10.8.60">
    <property type="match status" value="1"/>
</dbReference>
<dbReference type="PANTHER" id="PTHR45644:SF3">
    <property type="entry name" value="FI08533P-RELATED"/>
    <property type="match status" value="1"/>
</dbReference>
<dbReference type="InterPro" id="IPR041569">
    <property type="entry name" value="AAA_lid_3"/>
</dbReference>
<keyword evidence="4 7" id="KW-0067">ATP-binding</keyword>
<evidence type="ECO:0000259" key="9">
    <source>
        <dbReference type="SMART" id="SM00382"/>
    </source>
</evidence>